<dbReference type="GO" id="GO:0008745">
    <property type="term" value="F:N-acetylmuramoyl-L-alanine amidase activity"/>
    <property type="evidence" value="ECO:0007669"/>
    <property type="project" value="UniProtKB-EC"/>
</dbReference>
<dbReference type="GO" id="GO:0009254">
    <property type="term" value="P:peptidoglycan turnover"/>
    <property type="evidence" value="ECO:0007669"/>
    <property type="project" value="TreeGrafter"/>
</dbReference>
<dbReference type="PROSITE" id="PS51257">
    <property type="entry name" value="PROKAR_LIPOPROTEIN"/>
    <property type="match status" value="1"/>
</dbReference>
<evidence type="ECO:0000259" key="5">
    <source>
        <dbReference type="SMART" id="SM00644"/>
    </source>
</evidence>
<protein>
    <recommendedName>
        <fullName evidence="2">N-acetylmuramoyl-L-alanine amidase</fullName>
        <ecNumber evidence="2">3.5.1.28</ecNumber>
    </recommendedName>
</protein>
<feature type="domain" description="N-acetylmuramoyl-L-alanine amidase" evidence="5">
    <location>
        <begin position="42"/>
        <end position="195"/>
    </location>
</feature>
<keyword evidence="3" id="KW-0378">Hydrolase</keyword>
<dbReference type="OrthoDB" id="9794842at2"/>
<dbReference type="EMBL" id="SDDZ01000001">
    <property type="protein sequence ID" value="RXJ52251.1"/>
    <property type="molecule type" value="Genomic_DNA"/>
</dbReference>
<dbReference type="InterPro" id="IPR051206">
    <property type="entry name" value="NAMLAA_amidase_2"/>
</dbReference>
<dbReference type="GO" id="GO:0071555">
    <property type="term" value="P:cell wall organization"/>
    <property type="evidence" value="ECO:0007669"/>
    <property type="project" value="UniProtKB-KW"/>
</dbReference>
<comment type="catalytic activity">
    <reaction evidence="1">
        <text>Hydrolyzes the link between N-acetylmuramoyl residues and L-amino acid residues in certain cell-wall glycopeptides.</text>
        <dbReference type="EC" id="3.5.1.28"/>
    </reaction>
</comment>
<sequence>MKYALFCISLFLLFSCGTSKKIVDKPIVFDAERIQLTKEYLSTRYGLEQDKPIIVPKMIVLHWTEIPTLQESFDAFYTSQLPSRPDIATASALNVSSQFLVDQDGTIYRLMPELTMARHVIGLNHTAIGVENVGGTKDVPLTHEQIKANIWLVNYLSKKYPIEYLIGHYEYTNFEGHELWLEKDDGYRTEKVDPGEDFMRAVRKKTRKLKLKSAPVKRNN</sequence>
<evidence type="ECO:0000256" key="3">
    <source>
        <dbReference type="ARBA" id="ARBA00022801"/>
    </source>
</evidence>
<evidence type="ECO:0000313" key="7">
    <source>
        <dbReference type="Proteomes" id="UP000289792"/>
    </source>
</evidence>
<dbReference type="InterPro" id="IPR036505">
    <property type="entry name" value="Amidase/PGRP_sf"/>
</dbReference>
<evidence type="ECO:0000256" key="2">
    <source>
        <dbReference type="ARBA" id="ARBA00011901"/>
    </source>
</evidence>
<dbReference type="PANTHER" id="PTHR30417">
    <property type="entry name" value="N-ACETYLMURAMOYL-L-ALANINE AMIDASE AMID"/>
    <property type="match status" value="1"/>
</dbReference>
<name>A0A4Q0XLZ1_9FLAO</name>
<dbReference type="PANTHER" id="PTHR30417:SF1">
    <property type="entry name" value="N-ACETYLMURAMOYL-L-ALANINE AMIDASE AMID"/>
    <property type="match status" value="1"/>
</dbReference>
<dbReference type="Gene3D" id="3.40.80.10">
    <property type="entry name" value="Peptidoglycan recognition protein-like"/>
    <property type="match status" value="1"/>
</dbReference>
<dbReference type="GO" id="GO:0009253">
    <property type="term" value="P:peptidoglycan catabolic process"/>
    <property type="evidence" value="ECO:0007669"/>
    <property type="project" value="InterPro"/>
</dbReference>
<evidence type="ECO:0000256" key="4">
    <source>
        <dbReference type="ARBA" id="ARBA00023316"/>
    </source>
</evidence>
<reference evidence="6 7" key="1">
    <citation type="submission" date="2019-01" db="EMBL/GenBank/DDBJ databases">
        <title>Genome sequence of the Antarctic species Gelidibacter gilvus ACAM 158(T).</title>
        <authorList>
            <person name="Bowman J.P."/>
        </authorList>
    </citation>
    <scope>NUCLEOTIDE SEQUENCE [LARGE SCALE GENOMIC DNA]</scope>
    <source>
        <strain evidence="6 7">IC158</strain>
    </source>
</reference>
<dbReference type="RefSeq" id="WP_129015388.1">
    <property type="nucleotide sequence ID" value="NZ_SDDZ01000001.1"/>
</dbReference>
<evidence type="ECO:0000256" key="1">
    <source>
        <dbReference type="ARBA" id="ARBA00001561"/>
    </source>
</evidence>
<dbReference type="Proteomes" id="UP000289792">
    <property type="component" value="Unassembled WGS sequence"/>
</dbReference>
<comment type="caution">
    <text evidence="6">The sequence shown here is derived from an EMBL/GenBank/DDBJ whole genome shotgun (WGS) entry which is preliminary data.</text>
</comment>
<dbReference type="CDD" id="cd06583">
    <property type="entry name" value="PGRP"/>
    <property type="match status" value="1"/>
</dbReference>
<dbReference type="EC" id="3.5.1.28" evidence="2"/>
<dbReference type="InterPro" id="IPR002502">
    <property type="entry name" value="Amidase_domain"/>
</dbReference>
<dbReference type="Pfam" id="PF01510">
    <property type="entry name" value="Amidase_2"/>
    <property type="match status" value="1"/>
</dbReference>
<dbReference type="SMART" id="SM00644">
    <property type="entry name" value="Ami_2"/>
    <property type="match status" value="1"/>
</dbReference>
<evidence type="ECO:0000313" key="6">
    <source>
        <dbReference type="EMBL" id="RXJ52251.1"/>
    </source>
</evidence>
<gene>
    <name evidence="6" type="ORF">ESZ48_00690</name>
</gene>
<keyword evidence="7" id="KW-1185">Reference proteome</keyword>
<dbReference type="SUPFAM" id="SSF55846">
    <property type="entry name" value="N-acetylmuramoyl-L-alanine amidase-like"/>
    <property type="match status" value="1"/>
</dbReference>
<organism evidence="6 7">
    <name type="scientific">Gelidibacter gilvus</name>
    <dbReference type="NCBI Taxonomy" id="59602"/>
    <lineage>
        <taxon>Bacteria</taxon>
        <taxon>Pseudomonadati</taxon>
        <taxon>Bacteroidota</taxon>
        <taxon>Flavobacteriia</taxon>
        <taxon>Flavobacteriales</taxon>
        <taxon>Flavobacteriaceae</taxon>
        <taxon>Gelidibacter</taxon>
    </lineage>
</organism>
<keyword evidence="4" id="KW-0961">Cell wall biogenesis/degradation</keyword>
<accession>A0A4Q0XLZ1</accession>
<dbReference type="AlphaFoldDB" id="A0A4Q0XLZ1"/>
<proteinExistence type="predicted"/>